<protein>
    <submittedName>
        <fullName evidence="1">Uncharacterized protein</fullName>
    </submittedName>
</protein>
<organism evidence="1 2">
    <name type="scientific">Phytohabitans kaempferiae</name>
    <dbReference type="NCBI Taxonomy" id="1620943"/>
    <lineage>
        <taxon>Bacteria</taxon>
        <taxon>Bacillati</taxon>
        <taxon>Actinomycetota</taxon>
        <taxon>Actinomycetes</taxon>
        <taxon>Micromonosporales</taxon>
        <taxon>Micromonosporaceae</taxon>
    </lineage>
</organism>
<reference evidence="1 2" key="1">
    <citation type="submission" date="2024-09" db="EMBL/GenBank/DDBJ databases">
        <authorList>
            <person name="Sun Q."/>
            <person name="Mori K."/>
        </authorList>
    </citation>
    <scope>NUCLEOTIDE SEQUENCE [LARGE SCALE GENOMIC DNA]</scope>
    <source>
        <strain evidence="1 2">TBRC 3947</strain>
    </source>
</reference>
<dbReference type="EMBL" id="JBHLUH010000023">
    <property type="protein sequence ID" value="MFC0528988.1"/>
    <property type="molecule type" value="Genomic_DNA"/>
</dbReference>
<proteinExistence type="predicted"/>
<keyword evidence="2" id="KW-1185">Reference proteome</keyword>
<accession>A0ABV6M3A2</accession>
<dbReference type="Proteomes" id="UP001589867">
    <property type="component" value="Unassembled WGS sequence"/>
</dbReference>
<name>A0ABV6M3A2_9ACTN</name>
<gene>
    <name evidence="1" type="ORF">ACFFIA_15105</name>
</gene>
<evidence type="ECO:0000313" key="2">
    <source>
        <dbReference type="Proteomes" id="UP001589867"/>
    </source>
</evidence>
<dbReference type="RefSeq" id="WP_377251301.1">
    <property type="nucleotide sequence ID" value="NZ_JBHLUH010000023.1"/>
</dbReference>
<comment type="caution">
    <text evidence="1">The sequence shown here is derived from an EMBL/GenBank/DDBJ whole genome shotgun (WGS) entry which is preliminary data.</text>
</comment>
<evidence type="ECO:0000313" key="1">
    <source>
        <dbReference type="EMBL" id="MFC0528988.1"/>
    </source>
</evidence>
<sequence>MNTRIVCRSTVTRSNRVDGTVRSFSDNMACLTGNIEVVAFLYYNNGYRYTQYVDNPWV</sequence>